<gene>
    <name evidence="2" type="ORF">THAOC_35676</name>
</gene>
<dbReference type="Proteomes" id="UP000266841">
    <property type="component" value="Unassembled WGS sequence"/>
</dbReference>
<proteinExistence type="predicted"/>
<reference evidence="2 3" key="1">
    <citation type="journal article" date="2012" name="Genome Biol.">
        <title>Genome and low-iron response of an oceanic diatom adapted to chronic iron limitation.</title>
        <authorList>
            <person name="Lommer M."/>
            <person name="Specht M."/>
            <person name="Roy A.S."/>
            <person name="Kraemer L."/>
            <person name="Andreson R."/>
            <person name="Gutowska M.A."/>
            <person name="Wolf J."/>
            <person name="Bergner S.V."/>
            <person name="Schilhabel M.B."/>
            <person name="Klostermeier U.C."/>
            <person name="Beiko R.G."/>
            <person name="Rosenstiel P."/>
            <person name="Hippler M."/>
            <person name="Laroche J."/>
        </authorList>
    </citation>
    <scope>NUCLEOTIDE SEQUENCE [LARGE SCALE GENOMIC DNA]</scope>
    <source>
        <strain evidence="2 3">CCMP1005</strain>
    </source>
</reference>
<evidence type="ECO:0000256" key="1">
    <source>
        <dbReference type="SAM" id="MobiDB-lite"/>
    </source>
</evidence>
<feature type="compositionally biased region" description="Basic and acidic residues" evidence="1">
    <location>
        <begin position="225"/>
        <end position="236"/>
    </location>
</feature>
<feature type="region of interest" description="Disordered" evidence="1">
    <location>
        <begin position="225"/>
        <end position="256"/>
    </location>
</feature>
<feature type="non-terminal residue" evidence="2">
    <location>
        <position position="1"/>
    </location>
</feature>
<protein>
    <submittedName>
        <fullName evidence="2">Uncharacterized protein</fullName>
    </submittedName>
</protein>
<dbReference type="EMBL" id="AGNL01048325">
    <property type="protein sequence ID" value="EJK45697.1"/>
    <property type="molecule type" value="Genomic_DNA"/>
</dbReference>
<accession>K0RGQ5</accession>
<evidence type="ECO:0000313" key="2">
    <source>
        <dbReference type="EMBL" id="EJK45697.1"/>
    </source>
</evidence>
<comment type="caution">
    <text evidence="2">The sequence shown here is derived from an EMBL/GenBank/DDBJ whole genome shotgun (WGS) entry which is preliminary data.</text>
</comment>
<sequence>PGRVGQRQHLQYEMTLREAFRGVGVESKRCPVLIRLHQASIMAATEPTDTREPQARTELKETKGAAGEDGTDGAGDIVIGDSTWKEILDSHAPEYDKWAGVRTDEGKVARKKIHDAVMESLEGRKIFSNKIDGNLVELSRAEIRQRVSNHLRMRSSAWKEYVKSYNKAYRHENRDEILAYKKRYHQENRDAILAYYKRYHWENRDARLAQMSRYDQENRERILAKRKDERRYERSRQSKATAESLRSRQREYRSSQSESLRAKHLLFPELEHVQSEVKGKLVIDFVTPFPDDPEDKPTLNDSDALTKYGVTSGSEFIYPARVHVSQVHPRDLQRTEGKALLLPNKRIDEQTKIKAGIWGMWQGSGRSDHDNVYAGVDVALGIRFHFRKWQRRFKWLAGGKVYAYLIFSTNDM</sequence>
<keyword evidence="3" id="KW-1185">Reference proteome</keyword>
<evidence type="ECO:0000313" key="3">
    <source>
        <dbReference type="Proteomes" id="UP000266841"/>
    </source>
</evidence>
<organism evidence="2 3">
    <name type="scientific">Thalassiosira oceanica</name>
    <name type="common">Marine diatom</name>
    <dbReference type="NCBI Taxonomy" id="159749"/>
    <lineage>
        <taxon>Eukaryota</taxon>
        <taxon>Sar</taxon>
        <taxon>Stramenopiles</taxon>
        <taxon>Ochrophyta</taxon>
        <taxon>Bacillariophyta</taxon>
        <taxon>Coscinodiscophyceae</taxon>
        <taxon>Thalassiosirophycidae</taxon>
        <taxon>Thalassiosirales</taxon>
        <taxon>Thalassiosiraceae</taxon>
        <taxon>Thalassiosira</taxon>
    </lineage>
</organism>
<name>K0RGQ5_THAOC</name>
<dbReference type="AlphaFoldDB" id="K0RGQ5"/>